<dbReference type="Pfam" id="PF17863">
    <property type="entry name" value="AAA_lid_2"/>
    <property type="match status" value="1"/>
</dbReference>
<comment type="pathway">
    <text evidence="1">Porphyrin-containing compound metabolism; bacteriochlorophyll biosynthesis.</text>
</comment>
<evidence type="ECO:0000256" key="3">
    <source>
        <dbReference type="ARBA" id="ARBA00022741"/>
    </source>
</evidence>
<organism evidence="9 10">
    <name type="scientific">Candidatus Magnetoglobus multicellularis str. Araruama</name>
    <dbReference type="NCBI Taxonomy" id="890399"/>
    <lineage>
        <taxon>Bacteria</taxon>
        <taxon>Pseudomonadati</taxon>
        <taxon>Thermodesulfobacteriota</taxon>
        <taxon>Desulfobacteria</taxon>
        <taxon>Desulfobacterales</taxon>
        <taxon>Desulfobacteraceae</taxon>
        <taxon>Candidatus Magnetoglobus</taxon>
    </lineage>
</organism>
<gene>
    <name evidence="9" type="ORF">OMM_01572</name>
</gene>
<name>A0A1V1PCW1_9BACT</name>
<dbReference type="EMBL" id="ATBP01000129">
    <property type="protein sequence ID" value="ETR72614.1"/>
    <property type="molecule type" value="Genomic_DNA"/>
</dbReference>
<dbReference type="Pfam" id="PF01078">
    <property type="entry name" value="Mg_chelatase"/>
    <property type="match status" value="1"/>
</dbReference>
<dbReference type="InterPro" id="IPR041702">
    <property type="entry name" value="BchD/ChlD_VWA"/>
</dbReference>
<dbReference type="Proteomes" id="UP000189670">
    <property type="component" value="Unassembled WGS sequence"/>
</dbReference>
<keyword evidence="3" id="KW-0547">Nucleotide-binding</keyword>
<dbReference type="InterPro" id="IPR027417">
    <property type="entry name" value="P-loop_NTPase"/>
</dbReference>
<dbReference type="SMART" id="SM00382">
    <property type="entry name" value="AAA"/>
    <property type="match status" value="1"/>
</dbReference>
<evidence type="ECO:0000256" key="7">
    <source>
        <dbReference type="SAM" id="MobiDB-lite"/>
    </source>
</evidence>
<dbReference type="GO" id="GO:0005524">
    <property type="term" value="F:ATP binding"/>
    <property type="evidence" value="ECO:0007669"/>
    <property type="project" value="UniProtKB-KW"/>
</dbReference>
<feature type="compositionally biased region" description="Polar residues" evidence="7">
    <location>
        <begin position="359"/>
        <end position="373"/>
    </location>
</feature>
<feature type="compositionally biased region" description="Pro residues" evidence="7">
    <location>
        <begin position="321"/>
        <end position="331"/>
    </location>
</feature>
<dbReference type="PROSITE" id="PS50234">
    <property type="entry name" value="VWFA"/>
    <property type="match status" value="1"/>
</dbReference>
<comment type="caution">
    <text evidence="9">The sequence shown here is derived from an EMBL/GenBank/DDBJ whole genome shotgun (WGS) entry which is preliminary data.</text>
</comment>
<evidence type="ECO:0000256" key="2">
    <source>
        <dbReference type="ARBA" id="ARBA00005799"/>
    </source>
</evidence>
<dbReference type="InterPro" id="IPR036465">
    <property type="entry name" value="vWFA_dom_sf"/>
</dbReference>
<evidence type="ECO:0000313" key="9">
    <source>
        <dbReference type="EMBL" id="ETR72614.1"/>
    </source>
</evidence>
<dbReference type="Gene3D" id="1.10.8.80">
    <property type="entry name" value="Magnesium chelatase subunit I, C-Terminal domain"/>
    <property type="match status" value="1"/>
</dbReference>
<dbReference type="InterPro" id="IPR003593">
    <property type="entry name" value="AAA+_ATPase"/>
</dbReference>
<dbReference type="InterPro" id="IPR002035">
    <property type="entry name" value="VWF_A"/>
</dbReference>
<keyword evidence="4" id="KW-0067">ATP-binding</keyword>
<feature type="domain" description="VWFA" evidence="8">
    <location>
        <begin position="492"/>
        <end position="674"/>
    </location>
</feature>
<feature type="region of interest" description="Disordered" evidence="7">
    <location>
        <begin position="316"/>
        <end position="387"/>
    </location>
</feature>
<dbReference type="Gene3D" id="3.40.50.300">
    <property type="entry name" value="P-loop containing nucleotide triphosphate hydrolases"/>
    <property type="match status" value="1"/>
</dbReference>
<evidence type="ECO:0000256" key="4">
    <source>
        <dbReference type="ARBA" id="ARBA00022840"/>
    </source>
</evidence>
<dbReference type="SUPFAM" id="SSF52540">
    <property type="entry name" value="P-loop containing nucleoside triphosphate hydrolases"/>
    <property type="match status" value="1"/>
</dbReference>
<dbReference type="Gene3D" id="3.40.50.410">
    <property type="entry name" value="von Willebrand factor, type A domain"/>
    <property type="match status" value="1"/>
</dbReference>
<evidence type="ECO:0000313" key="10">
    <source>
        <dbReference type="Proteomes" id="UP000189670"/>
    </source>
</evidence>
<accession>A0A1V1PCW1</accession>
<dbReference type="SUPFAM" id="SSF53300">
    <property type="entry name" value="vWA-like"/>
    <property type="match status" value="1"/>
</dbReference>
<comment type="function">
    <text evidence="6">Involved in bacteriochlorophyll biosynthesis; introduces a magnesium ion into protoporphyrin IX to yield Mg-protoporphyrin IX.</text>
</comment>
<evidence type="ECO:0000259" key="8">
    <source>
        <dbReference type="PROSITE" id="PS50234"/>
    </source>
</evidence>
<dbReference type="InterPro" id="IPR000523">
    <property type="entry name" value="Mg_chelatse_chII-like_cat_dom"/>
</dbReference>
<dbReference type="InterPro" id="IPR052989">
    <property type="entry name" value="Mg-chelatase_DI-like"/>
</dbReference>
<evidence type="ECO:0000256" key="5">
    <source>
        <dbReference type="ARBA" id="ARBA00030759"/>
    </source>
</evidence>
<dbReference type="PANTHER" id="PTHR35023">
    <property type="entry name" value="CHELATASE-RELATED"/>
    <property type="match status" value="1"/>
</dbReference>
<protein>
    <recommendedName>
        <fullName evidence="5">Mg-protoporphyrin IX chelatase</fullName>
    </recommendedName>
</protein>
<sequence>MKHIYTFPFTAIIGQESMKLCLILNAINQRIGGVLIRGEKGTAKSTSVRALSDLLPEIRVIDGCSYSCNPDKYEDLCKNCINLPRPFKVKNKQQKVITLPLNATEDRVAGGIDFNKAVKIGKRMFKPGVLADANRGILYVDEVNLLDDHIVDIILDAAASGENLIEREGISFHHPSRFILVGTMNPEEGDLRPQLLDRFGLCVEVISEKDPEARISMMELREDFDKSPVEFNDRFAAENNKITQRIESAQKMLPKVHLPKSLRLLISEICTTNNVAGHRADLIIEQAARAHAAWFQRLEVSVEDIQKVSQFVLLHRKREASPPPPTEPPPEMVDQDQDNSQTEDQNESQQQENQKEQQPASSSSDDQTDEIQPSEQESNEQESQTNQKNNALEEIFDVGETFKVKKISTPKDRIFRRGSGRRSRTRISQKQGRYVKSTCNNTKNGISPDIALDATLRAAAPYQIHRERNGLAVSLKPEDIQEKIREKRIGNFLLFVVDASGSMGARGRMAASKGAIMSLLLDAYQKRDKVAMLSFRKEDAFVNLPPTSSIELAANLLKEMPVGGRTPLSAGLARCYEMIRNYLLKEPAGRPIVLIITDGKSNVAIGNQKPIDEALLFAKRMGADERIQYIVIDTEQEGLVQFKIAEKLAIAAGAAYLKIDDLKAETLLSVIKGT</sequence>
<dbReference type="SMART" id="SM00327">
    <property type="entry name" value="VWA"/>
    <property type="match status" value="1"/>
</dbReference>
<dbReference type="Pfam" id="PF13519">
    <property type="entry name" value="VWA_2"/>
    <property type="match status" value="1"/>
</dbReference>
<dbReference type="NCBIfam" id="TIGR02442">
    <property type="entry name" value="Cob-chelat-sub"/>
    <property type="match status" value="1"/>
</dbReference>
<evidence type="ECO:0000256" key="6">
    <source>
        <dbReference type="ARBA" id="ARBA00053551"/>
    </source>
</evidence>
<comment type="similarity">
    <text evidence="2">Belongs to the Mg-chelatase subunits D/I family.</text>
</comment>
<dbReference type="InterPro" id="IPR012804">
    <property type="entry name" value="Cob_chelat_sub_put"/>
</dbReference>
<dbReference type="PANTHER" id="PTHR35023:SF1">
    <property type="entry name" value="MG-PROTOPORPHYRIN IX CHELATASE"/>
    <property type="match status" value="1"/>
</dbReference>
<dbReference type="InterPro" id="IPR041628">
    <property type="entry name" value="ChlI/MoxR_AAA_lid"/>
</dbReference>
<reference evidence="10" key="1">
    <citation type="submission" date="2012-11" db="EMBL/GenBank/DDBJ databases">
        <authorList>
            <person name="Lucero-Rivera Y.E."/>
            <person name="Tovar-Ramirez D."/>
        </authorList>
    </citation>
    <scope>NUCLEOTIDE SEQUENCE [LARGE SCALE GENOMIC DNA]</scope>
    <source>
        <strain evidence="10">Araruama</strain>
    </source>
</reference>
<dbReference type="CDD" id="cd01451">
    <property type="entry name" value="vWA_Magnesium_chelatase"/>
    <property type="match status" value="1"/>
</dbReference>
<evidence type="ECO:0000256" key="1">
    <source>
        <dbReference type="ARBA" id="ARBA00004800"/>
    </source>
</evidence>
<feature type="compositionally biased region" description="Low complexity" evidence="7">
    <location>
        <begin position="339"/>
        <end position="358"/>
    </location>
</feature>
<dbReference type="AlphaFoldDB" id="A0A1V1PCW1"/>
<proteinExistence type="inferred from homology"/>